<dbReference type="KEGG" id="lau:G293_04100"/>
<dbReference type="AlphaFoldDB" id="A0A0G3I3L8"/>
<reference evidence="1 2" key="1">
    <citation type="journal article" date="2015" name="Genome Announc.">
        <title>Complete Genome Sequence of 'Candidatus Liberibacter africanus,' a Bacterium Associated with Citrus Huanglongbing.</title>
        <authorList>
            <person name="Lin H."/>
            <person name="Pietersen G."/>
            <person name="Han C."/>
            <person name="Read D.A."/>
            <person name="Lou B."/>
            <person name="Gupta G."/>
            <person name="Civerolo E.L."/>
        </authorList>
    </citation>
    <scope>NUCLEOTIDE SEQUENCE [LARGE SCALE GENOMIC DNA]</scope>
    <source>
        <strain evidence="1 2">PTSAPSY</strain>
    </source>
</reference>
<dbReference type="PATRIC" id="fig|1277257.4.peg.881"/>
<evidence type="ECO:0000313" key="1">
    <source>
        <dbReference type="EMBL" id="AKK20444.1"/>
    </source>
</evidence>
<dbReference type="Proteomes" id="UP000035503">
    <property type="component" value="Chromosome"/>
</dbReference>
<evidence type="ECO:0000313" key="2">
    <source>
        <dbReference type="Proteomes" id="UP000035503"/>
    </source>
</evidence>
<dbReference type="EMBL" id="CP004021">
    <property type="protein sequence ID" value="AKK20444.1"/>
    <property type="molecule type" value="Genomic_DNA"/>
</dbReference>
<keyword evidence="2" id="KW-1185">Reference proteome</keyword>
<gene>
    <name evidence="1" type="ORF">G293_04100</name>
</gene>
<proteinExistence type="predicted"/>
<accession>A0A0G3I3L8</accession>
<sequence length="62" mass="7269">MILKLLYCEIEYFVAQDVLKILNVYESQTCSFIDGTTFNYTSVFAIIFKEMLVLIQYPTMLV</sequence>
<name>A0A0G3I3L8_LIBAF</name>
<dbReference type="STRING" id="1277257.G293_04100"/>
<protein>
    <submittedName>
        <fullName evidence="1">Uncharacterized protein</fullName>
    </submittedName>
</protein>
<organism evidence="1 2">
    <name type="scientific">Candidatus Liberibacter africanus PTSAPSY</name>
    <dbReference type="NCBI Taxonomy" id="1277257"/>
    <lineage>
        <taxon>Bacteria</taxon>
        <taxon>Pseudomonadati</taxon>
        <taxon>Pseudomonadota</taxon>
        <taxon>Alphaproteobacteria</taxon>
        <taxon>Hyphomicrobiales</taxon>
        <taxon>Rhizobiaceae</taxon>
        <taxon>Liberibacter</taxon>
    </lineage>
</organism>